<dbReference type="InterPro" id="IPR036259">
    <property type="entry name" value="MFS_trans_sf"/>
</dbReference>
<feature type="compositionally biased region" description="Low complexity" evidence="1">
    <location>
        <begin position="142"/>
        <end position="157"/>
    </location>
</feature>
<sequence>MAASLVVPLVVHRLPRVPLMVFSWVVLGIAFVLLPSVAPDLTGICVTAAVAGAAMPWGIAALDTLISEQTSGAERRAAFGAQTVLHSGGASLGLLAGGALIGWAGVGPVLIATGLTQVLAAAGGALWAWRVRRTPTSPGVNRAPSRAARSRTSTIGA</sequence>
<keyword evidence="2" id="KW-0472">Membrane</keyword>
<dbReference type="SUPFAM" id="SSF103473">
    <property type="entry name" value="MFS general substrate transporter"/>
    <property type="match status" value="1"/>
</dbReference>
<feature type="transmembrane region" description="Helical" evidence="2">
    <location>
        <begin position="83"/>
        <end position="103"/>
    </location>
</feature>
<evidence type="ECO:0000256" key="2">
    <source>
        <dbReference type="SAM" id="Phobius"/>
    </source>
</evidence>
<evidence type="ECO:0008006" key="5">
    <source>
        <dbReference type="Google" id="ProtNLM"/>
    </source>
</evidence>
<accession>A0ABP9ES50</accession>
<feature type="transmembrane region" description="Helical" evidence="2">
    <location>
        <begin position="109"/>
        <end position="129"/>
    </location>
</feature>
<feature type="transmembrane region" description="Helical" evidence="2">
    <location>
        <begin position="17"/>
        <end position="35"/>
    </location>
</feature>
<feature type="region of interest" description="Disordered" evidence="1">
    <location>
        <begin position="136"/>
        <end position="157"/>
    </location>
</feature>
<keyword evidence="2" id="KW-1133">Transmembrane helix</keyword>
<feature type="transmembrane region" description="Helical" evidence="2">
    <location>
        <begin position="41"/>
        <end position="62"/>
    </location>
</feature>
<evidence type="ECO:0000313" key="4">
    <source>
        <dbReference type="Proteomes" id="UP001501752"/>
    </source>
</evidence>
<reference evidence="4" key="1">
    <citation type="journal article" date="2019" name="Int. J. Syst. Evol. Microbiol.">
        <title>The Global Catalogue of Microorganisms (GCM) 10K type strain sequencing project: providing services to taxonomists for standard genome sequencing and annotation.</title>
        <authorList>
            <consortium name="The Broad Institute Genomics Platform"/>
            <consortium name="The Broad Institute Genome Sequencing Center for Infectious Disease"/>
            <person name="Wu L."/>
            <person name="Ma J."/>
        </authorList>
    </citation>
    <scope>NUCLEOTIDE SEQUENCE [LARGE SCALE GENOMIC DNA]</scope>
    <source>
        <strain evidence="4">JCM 13006</strain>
    </source>
</reference>
<dbReference type="Proteomes" id="UP001501752">
    <property type="component" value="Unassembled WGS sequence"/>
</dbReference>
<dbReference type="EMBL" id="BAABIS010000001">
    <property type="protein sequence ID" value="GAA4885248.1"/>
    <property type="molecule type" value="Genomic_DNA"/>
</dbReference>
<name>A0ABP9ES50_9ACTN</name>
<dbReference type="InterPro" id="IPR011701">
    <property type="entry name" value="MFS"/>
</dbReference>
<protein>
    <recommendedName>
        <fullName evidence="5">Major facilitator superfamily (MFS) profile domain-containing protein</fullName>
    </recommendedName>
</protein>
<dbReference type="Pfam" id="PF07690">
    <property type="entry name" value="MFS_1"/>
    <property type="match status" value="1"/>
</dbReference>
<evidence type="ECO:0000313" key="3">
    <source>
        <dbReference type="EMBL" id="GAA4885248.1"/>
    </source>
</evidence>
<keyword evidence="4" id="KW-1185">Reference proteome</keyword>
<proteinExistence type="predicted"/>
<gene>
    <name evidence="3" type="ORF">GCM10023235_77860</name>
</gene>
<evidence type="ECO:0000256" key="1">
    <source>
        <dbReference type="SAM" id="MobiDB-lite"/>
    </source>
</evidence>
<organism evidence="3 4">
    <name type="scientific">Kitasatospora terrestris</name>
    <dbReference type="NCBI Taxonomy" id="258051"/>
    <lineage>
        <taxon>Bacteria</taxon>
        <taxon>Bacillati</taxon>
        <taxon>Actinomycetota</taxon>
        <taxon>Actinomycetes</taxon>
        <taxon>Kitasatosporales</taxon>
        <taxon>Streptomycetaceae</taxon>
        <taxon>Kitasatospora</taxon>
    </lineage>
</organism>
<dbReference type="Gene3D" id="1.20.1250.20">
    <property type="entry name" value="MFS general substrate transporter like domains"/>
    <property type="match status" value="1"/>
</dbReference>
<comment type="caution">
    <text evidence="3">The sequence shown here is derived from an EMBL/GenBank/DDBJ whole genome shotgun (WGS) entry which is preliminary data.</text>
</comment>
<keyword evidence="2" id="KW-0812">Transmembrane</keyword>